<name>A0A699HL85_TANCI</name>
<accession>A0A699HL85</accession>
<protein>
    <submittedName>
        <fullName evidence="1">Uncharacterized protein</fullName>
    </submittedName>
</protein>
<reference evidence="1" key="1">
    <citation type="journal article" date="2019" name="Sci. Rep.">
        <title>Draft genome of Tanacetum cinerariifolium, the natural source of mosquito coil.</title>
        <authorList>
            <person name="Yamashiro T."/>
            <person name="Shiraishi A."/>
            <person name="Satake H."/>
            <person name="Nakayama K."/>
        </authorList>
    </citation>
    <scope>NUCLEOTIDE SEQUENCE</scope>
</reference>
<dbReference type="EMBL" id="BKCJ010146140">
    <property type="protein sequence ID" value="GEY02173.1"/>
    <property type="molecule type" value="Genomic_DNA"/>
</dbReference>
<evidence type="ECO:0000313" key="1">
    <source>
        <dbReference type="EMBL" id="GEY02173.1"/>
    </source>
</evidence>
<comment type="caution">
    <text evidence="1">The sequence shown here is derived from an EMBL/GenBank/DDBJ whole genome shotgun (WGS) entry which is preliminary data.</text>
</comment>
<proteinExistence type="predicted"/>
<gene>
    <name evidence="1" type="ORF">Tci_374147</name>
</gene>
<dbReference type="AlphaFoldDB" id="A0A699HL85"/>
<sequence>MVQCQKRHEKILKLQTLMGSNVVAESVRLAYGLSLDVDDPVDMALAYREKMSKLKSHEKLKMDVASMTFDEVVAWEKEESISPLLRTPPLKPRKIGIEFPVKNMYVNFLHADCVDDHFDPFDFWKYKDVYGGGYFDVGGSFKGFDWIDEPVGSDGRSLPGKSKYEFLNDVILDDVVSSPATTFSLLLNMKGKSRVKFTRMRAIIKRSKMLSLRKSIRSNYGKLVTVIGLNEDVGNDDLKDTDDVVSSPSTAMIGLNEVVGDDDLKDIELSQMTALWVETASMNNDSRVEVSSLGGLGTQFHRQRQWYITTRSIVSLRTTPSTLIIFRLSPYDEVRLETDDETSSNDDTYSNDDKSLNYDTSSSEILINYLSTRDIQWQIPKNTQAKQPKPLYVPIKTKKAEPLPLHIMYPHSHFTSSTWGTNTRGKAHYWLISLGPPKEKIVHVKKPYSMMKVTNAVLGFRTQKAGVTRFPVLPLMKCIWKKKKWSLKFIPKAILNMILLGLKLLHTDNDVYFFFDVAEEDDAGLRCCSSTPFDTRFKRKISKRKKIGVIHDEGAGIKREKSLVNEGNKGKEKVFENEGSYKKRKKTLVTGGSKGKEKVFEDECMCSNRNKSVVTIYKRGMVNDKAKMVEVVGAVKTRRDRGVVIGGKEEVVSKRLEVEKCMEQV</sequence>
<organism evidence="1">
    <name type="scientific">Tanacetum cinerariifolium</name>
    <name type="common">Dalmatian daisy</name>
    <name type="synonym">Chrysanthemum cinerariifolium</name>
    <dbReference type="NCBI Taxonomy" id="118510"/>
    <lineage>
        <taxon>Eukaryota</taxon>
        <taxon>Viridiplantae</taxon>
        <taxon>Streptophyta</taxon>
        <taxon>Embryophyta</taxon>
        <taxon>Tracheophyta</taxon>
        <taxon>Spermatophyta</taxon>
        <taxon>Magnoliopsida</taxon>
        <taxon>eudicotyledons</taxon>
        <taxon>Gunneridae</taxon>
        <taxon>Pentapetalae</taxon>
        <taxon>asterids</taxon>
        <taxon>campanulids</taxon>
        <taxon>Asterales</taxon>
        <taxon>Asteraceae</taxon>
        <taxon>Asteroideae</taxon>
        <taxon>Anthemideae</taxon>
        <taxon>Anthemidinae</taxon>
        <taxon>Tanacetum</taxon>
    </lineage>
</organism>